<evidence type="ECO:0000313" key="2">
    <source>
        <dbReference type="Proteomes" id="UP000051166"/>
    </source>
</evidence>
<dbReference type="STRING" id="1423801.FD50_GL000762"/>
<keyword evidence="2" id="KW-1185">Reference proteome</keyword>
<name>A0A0R1V028_9LACO</name>
<dbReference type="InterPro" id="IPR023476">
    <property type="entry name" value="Pep_tRNA_hydro_II_dom_sf"/>
</dbReference>
<sequence>MGTLHPEINGKQLTDAENGIYPGIVQIPLPVLEASSSRISEMQKEVLNLEQIEVLSFVDCAQQAKNYLEYATQLRQSKHEQLQFLGICLYGQAKLVNHFTGDLPILK</sequence>
<gene>
    <name evidence="1" type="ORF">FD50_GL000762</name>
</gene>
<dbReference type="Pfam" id="PF09391">
    <property type="entry name" value="DUF2000"/>
    <property type="match status" value="1"/>
</dbReference>
<reference evidence="1 2" key="1">
    <citation type="journal article" date="2015" name="Genome Announc.">
        <title>Expanding the biotechnology potential of lactobacilli through comparative genomics of 213 strains and associated genera.</title>
        <authorList>
            <person name="Sun Z."/>
            <person name="Harris H.M."/>
            <person name="McCann A."/>
            <person name="Guo C."/>
            <person name="Argimon S."/>
            <person name="Zhang W."/>
            <person name="Yang X."/>
            <person name="Jeffery I.B."/>
            <person name="Cooney J.C."/>
            <person name="Kagawa T.F."/>
            <person name="Liu W."/>
            <person name="Song Y."/>
            <person name="Salvetti E."/>
            <person name="Wrobel A."/>
            <person name="Rasinkangas P."/>
            <person name="Parkhill J."/>
            <person name="Rea M.C."/>
            <person name="O'Sullivan O."/>
            <person name="Ritari J."/>
            <person name="Douillard F.P."/>
            <person name="Paul Ross R."/>
            <person name="Yang R."/>
            <person name="Briner A.E."/>
            <person name="Felis G.E."/>
            <person name="de Vos W.M."/>
            <person name="Barrangou R."/>
            <person name="Klaenhammer T.R."/>
            <person name="Caufield P.W."/>
            <person name="Cui Y."/>
            <person name="Zhang H."/>
            <person name="O'Toole P.W."/>
        </authorList>
    </citation>
    <scope>NUCLEOTIDE SEQUENCE [LARGE SCALE GENOMIC DNA]</scope>
    <source>
        <strain evidence="1 2">DSM 16230</strain>
    </source>
</reference>
<comment type="caution">
    <text evidence="1">The sequence shown here is derived from an EMBL/GenBank/DDBJ whole genome shotgun (WGS) entry which is preliminary data.</text>
</comment>
<organism evidence="1 2">
    <name type="scientific">Liquorilactobacillus satsumensis DSM 16230 = JCM 12392</name>
    <dbReference type="NCBI Taxonomy" id="1423801"/>
    <lineage>
        <taxon>Bacteria</taxon>
        <taxon>Bacillati</taxon>
        <taxon>Bacillota</taxon>
        <taxon>Bacilli</taxon>
        <taxon>Lactobacillales</taxon>
        <taxon>Lactobacillaceae</taxon>
        <taxon>Liquorilactobacillus</taxon>
    </lineage>
</organism>
<proteinExistence type="predicted"/>
<dbReference type="PATRIC" id="fig|1423801.4.peg.773"/>
<protein>
    <recommendedName>
        <fullName evidence="3">DUF2000 domain-containing protein</fullName>
    </recommendedName>
</protein>
<evidence type="ECO:0000313" key="1">
    <source>
        <dbReference type="EMBL" id="KRL98944.1"/>
    </source>
</evidence>
<evidence type="ECO:0008006" key="3">
    <source>
        <dbReference type="Google" id="ProtNLM"/>
    </source>
</evidence>
<dbReference type="EMBL" id="AZFQ01000036">
    <property type="protein sequence ID" value="KRL98944.1"/>
    <property type="molecule type" value="Genomic_DNA"/>
</dbReference>
<dbReference type="AlphaFoldDB" id="A0A0R1V028"/>
<dbReference type="InterPro" id="IPR018988">
    <property type="entry name" value="DUF2000"/>
</dbReference>
<dbReference type="Gene3D" id="3.40.1490.10">
    <property type="entry name" value="Bit1"/>
    <property type="match status" value="1"/>
</dbReference>
<dbReference type="Proteomes" id="UP000051166">
    <property type="component" value="Unassembled WGS sequence"/>
</dbReference>
<accession>A0A0R1V028</accession>
<dbReference type="SUPFAM" id="SSF102462">
    <property type="entry name" value="Peptidyl-tRNA hydrolase II"/>
    <property type="match status" value="1"/>
</dbReference>